<dbReference type="InterPro" id="IPR036852">
    <property type="entry name" value="Peptidase_S8/S53_dom_sf"/>
</dbReference>
<evidence type="ECO:0000256" key="7">
    <source>
        <dbReference type="SAM" id="Phobius"/>
    </source>
</evidence>
<dbReference type="GO" id="GO:0004252">
    <property type="term" value="F:serine-type endopeptidase activity"/>
    <property type="evidence" value="ECO:0007669"/>
    <property type="project" value="UniProtKB-UniRule"/>
</dbReference>
<dbReference type="Proteomes" id="UP000053577">
    <property type="component" value="Unassembled WGS sequence"/>
</dbReference>
<dbReference type="PROSITE" id="PS00138">
    <property type="entry name" value="SUBTILASE_SER"/>
    <property type="match status" value="1"/>
</dbReference>
<evidence type="ECO:0000313" key="9">
    <source>
        <dbReference type="EMBL" id="KSV17238.1"/>
    </source>
</evidence>
<keyword evidence="7" id="KW-0472">Membrane</keyword>
<dbReference type="PRINTS" id="PR00723">
    <property type="entry name" value="SUBTILISIN"/>
</dbReference>
<dbReference type="InterPro" id="IPR023827">
    <property type="entry name" value="Peptidase_S8_Asp-AS"/>
</dbReference>
<dbReference type="Gene3D" id="3.40.50.200">
    <property type="entry name" value="Peptidase S8/S53 domain"/>
    <property type="match status" value="1"/>
</dbReference>
<dbReference type="InterPro" id="IPR023828">
    <property type="entry name" value="Peptidase_S8_Ser-AS"/>
</dbReference>
<keyword evidence="4 5" id="KW-0720">Serine protease</keyword>
<dbReference type="SUPFAM" id="SSF52743">
    <property type="entry name" value="Subtilisin-like"/>
    <property type="match status" value="1"/>
</dbReference>
<keyword evidence="7" id="KW-0812">Transmembrane</keyword>
<evidence type="ECO:0000259" key="8">
    <source>
        <dbReference type="Pfam" id="PF00082"/>
    </source>
</evidence>
<evidence type="ECO:0000256" key="4">
    <source>
        <dbReference type="ARBA" id="ARBA00022825"/>
    </source>
</evidence>
<feature type="active site" description="Charge relay system" evidence="5">
    <location>
        <position position="102"/>
    </location>
</feature>
<dbReference type="PROSITE" id="PS00136">
    <property type="entry name" value="SUBTILASE_ASP"/>
    <property type="match status" value="1"/>
</dbReference>
<dbReference type="PROSITE" id="PS51892">
    <property type="entry name" value="SUBTILASE"/>
    <property type="match status" value="1"/>
</dbReference>
<name>A0A0V8M0D4_9CHLR</name>
<dbReference type="PROSITE" id="PS00137">
    <property type="entry name" value="SUBTILASE_HIS"/>
    <property type="match status" value="1"/>
</dbReference>
<feature type="transmembrane region" description="Helical" evidence="7">
    <location>
        <begin position="403"/>
        <end position="423"/>
    </location>
</feature>
<keyword evidence="7" id="KW-1133">Transmembrane helix</keyword>
<comment type="similarity">
    <text evidence="1 5 6">Belongs to the peptidase S8 family.</text>
</comment>
<evidence type="ECO:0000256" key="5">
    <source>
        <dbReference type="PROSITE-ProRule" id="PRU01240"/>
    </source>
</evidence>
<feature type="active site" description="Charge relay system" evidence="5">
    <location>
        <position position="319"/>
    </location>
</feature>
<gene>
    <name evidence="9" type="ORF">DA01_07490</name>
</gene>
<proteinExistence type="inferred from homology"/>
<dbReference type="InterPro" id="IPR015500">
    <property type="entry name" value="Peptidase_S8_subtilisin-rel"/>
</dbReference>
<protein>
    <submittedName>
        <fullName evidence="9">Peptidase S8</fullName>
    </submittedName>
</protein>
<feature type="active site" description="Charge relay system" evidence="5">
    <location>
        <position position="135"/>
    </location>
</feature>
<keyword evidence="2 5" id="KW-0645">Protease</keyword>
<reference evidence="9 10" key="1">
    <citation type="journal article" date="2015" name="Sci. Rep.">
        <title>A comparative genomics and reductive dehalogenase gene transcription study of two chloroethene-respiring bacteria, Dehalococcoides mccartyi strains MB and 11a.</title>
        <authorList>
            <person name="Low A."/>
            <person name="Shen Z."/>
            <person name="Cheng D."/>
            <person name="Rogers M.J."/>
            <person name="Lee P.K."/>
            <person name="He J."/>
        </authorList>
    </citation>
    <scope>NUCLEOTIDE SEQUENCE [LARGE SCALE GENOMIC DNA]</scope>
    <source>
        <strain evidence="9 10">MB</strain>
    </source>
</reference>
<dbReference type="Pfam" id="PF00082">
    <property type="entry name" value="Peptidase_S8"/>
    <property type="match status" value="1"/>
</dbReference>
<comment type="caution">
    <text evidence="9">The sequence shown here is derived from an EMBL/GenBank/DDBJ whole genome shotgun (WGS) entry which is preliminary data.</text>
</comment>
<dbReference type="PANTHER" id="PTHR43806">
    <property type="entry name" value="PEPTIDASE S8"/>
    <property type="match status" value="1"/>
</dbReference>
<accession>A0A0V8M0D4</accession>
<evidence type="ECO:0000256" key="2">
    <source>
        <dbReference type="ARBA" id="ARBA00022670"/>
    </source>
</evidence>
<dbReference type="InterPro" id="IPR050131">
    <property type="entry name" value="Peptidase_S8_subtilisin-like"/>
</dbReference>
<sequence>MRYTVISKGLELRSIELECLRLGAANIRVAPAIRQVFCDLEPQAAQLLSQIPGVVVKPIKEVKAEQVTATAPAASLSQLFYELRAAVEPPLTGTGLTVAVLDSGIKKTHKCFDGIKVVHEANFSGAQDTSDHFDHGTGVASLIAGGRHAEGEEAGVSPGAYLMNIKVIDDEGVGTDESVILGIEEVCNLAQAARLRGLFHTEALYPNLMNLSFGGDDDGDADNPIRAACRQASLEYGIDVLAAAGNTGPKISSVMLPASEPEVIAVGAIESEVFHIWERSARGPTKAGDTKPDFVSWGTNLNVASAKGDDEYTVKSGTSFSAPIVSGLTGLIWETGRRIYGDDWYLRWRDIKSFAPFLCLKPEDAPLKKDNAYGYGLPAMGSIIGSLGGGNSSGMMTSELTTGVMGIGLIGMMVSLIGGTRYVS</sequence>
<keyword evidence="3 5" id="KW-0378">Hydrolase</keyword>
<evidence type="ECO:0000256" key="6">
    <source>
        <dbReference type="RuleBase" id="RU003355"/>
    </source>
</evidence>
<organism evidence="9 10">
    <name type="scientific">Dehalococcoides mccartyi</name>
    <dbReference type="NCBI Taxonomy" id="61435"/>
    <lineage>
        <taxon>Bacteria</taxon>
        <taxon>Bacillati</taxon>
        <taxon>Chloroflexota</taxon>
        <taxon>Dehalococcoidia</taxon>
        <taxon>Dehalococcoidales</taxon>
        <taxon>Dehalococcoidaceae</taxon>
        <taxon>Dehalococcoides</taxon>
    </lineage>
</organism>
<dbReference type="GO" id="GO:0006508">
    <property type="term" value="P:proteolysis"/>
    <property type="evidence" value="ECO:0007669"/>
    <property type="project" value="UniProtKB-KW"/>
</dbReference>
<dbReference type="InterPro" id="IPR000209">
    <property type="entry name" value="Peptidase_S8/S53_dom"/>
</dbReference>
<evidence type="ECO:0000256" key="3">
    <source>
        <dbReference type="ARBA" id="ARBA00022801"/>
    </source>
</evidence>
<dbReference type="OrthoDB" id="9798386at2"/>
<evidence type="ECO:0000313" key="10">
    <source>
        <dbReference type="Proteomes" id="UP000053577"/>
    </source>
</evidence>
<dbReference type="AlphaFoldDB" id="A0A0V8M0D4"/>
<feature type="domain" description="Peptidase S8/S53" evidence="8">
    <location>
        <begin position="93"/>
        <end position="352"/>
    </location>
</feature>
<dbReference type="PANTHER" id="PTHR43806:SF11">
    <property type="entry name" value="CEREVISIN-RELATED"/>
    <property type="match status" value="1"/>
</dbReference>
<dbReference type="InterPro" id="IPR022398">
    <property type="entry name" value="Peptidase_S8_His-AS"/>
</dbReference>
<dbReference type="PATRIC" id="fig|61435.5.peg.1471"/>
<dbReference type="EMBL" id="JGYD01000025">
    <property type="protein sequence ID" value="KSV17238.1"/>
    <property type="molecule type" value="Genomic_DNA"/>
</dbReference>
<evidence type="ECO:0000256" key="1">
    <source>
        <dbReference type="ARBA" id="ARBA00011073"/>
    </source>
</evidence>